<dbReference type="InterPro" id="IPR044553">
    <property type="entry name" value="Bbox1_ANCHR"/>
</dbReference>
<dbReference type="InterPro" id="IPR013083">
    <property type="entry name" value="Znf_RING/FYVE/PHD"/>
</dbReference>
<keyword evidence="3" id="KW-0862">Zinc</keyword>
<sequence length="300" mass="33811">MSCSQCSTKYGLFCKEQSCANCGLSLCSKCLRLKCEMPSKGSGEYKVCPTCFSQLTSNSDGKQPIVLPDRFLRRLENLENPSAPPITVYRQDPKISALKSGLSAADQELVERLEKLKEKPEVPPSDSEIRARLAKLKGITTNSDLKSAFYTTDNRSDQEKINSLLSEYTELQNINIKHEDNTDLATRLAAVKGEEYKSKSSEEYEDLDSEEEIDQITKRIISEVSLDERCPIGSSRMAYEDDDDDKDIRSSSPELPWCVLCNNDAVYRCLDCGGDLYCRSCNTEVHRNSDDMDHRVVSYK</sequence>
<gene>
    <name evidence="6" type="ORF">ABEB36_003071</name>
</gene>
<name>A0ABD1F7Y0_HYPHA</name>
<keyword evidence="2 4" id="KW-0863">Zinc-finger</keyword>
<evidence type="ECO:0000313" key="6">
    <source>
        <dbReference type="EMBL" id="KAL1513696.1"/>
    </source>
</evidence>
<dbReference type="AlphaFoldDB" id="A0ABD1F7Y0"/>
<evidence type="ECO:0000256" key="1">
    <source>
        <dbReference type="ARBA" id="ARBA00022723"/>
    </source>
</evidence>
<proteinExistence type="predicted"/>
<accession>A0ABD1F7Y0</accession>
<evidence type="ECO:0000256" key="3">
    <source>
        <dbReference type="ARBA" id="ARBA00022833"/>
    </source>
</evidence>
<dbReference type="Pfam" id="PF22586">
    <property type="entry name" value="ANCHR-like_BBOX"/>
    <property type="match status" value="1"/>
</dbReference>
<dbReference type="InterPro" id="IPR011011">
    <property type="entry name" value="Znf_FYVE_PHD"/>
</dbReference>
<evidence type="ECO:0000259" key="5">
    <source>
        <dbReference type="PROSITE" id="PS50178"/>
    </source>
</evidence>
<dbReference type="Proteomes" id="UP001566132">
    <property type="component" value="Unassembled WGS sequence"/>
</dbReference>
<evidence type="ECO:0000313" key="7">
    <source>
        <dbReference type="Proteomes" id="UP001566132"/>
    </source>
</evidence>
<comment type="caution">
    <text evidence="6">The sequence shown here is derived from an EMBL/GenBank/DDBJ whole genome shotgun (WGS) entry which is preliminary data.</text>
</comment>
<evidence type="ECO:0000256" key="2">
    <source>
        <dbReference type="ARBA" id="ARBA00022771"/>
    </source>
</evidence>
<dbReference type="EMBL" id="JBDJPC010000002">
    <property type="protein sequence ID" value="KAL1513696.1"/>
    <property type="molecule type" value="Genomic_DNA"/>
</dbReference>
<keyword evidence="7" id="KW-1185">Reference proteome</keyword>
<dbReference type="Gene3D" id="3.30.40.10">
    <property type="entry name" value="Zinc/RING finger domain, C3HC4 (zinc finger)"/>
    <property type="match status" value="1"/>
</dbReference>
<dbReference type="SUPFAM" id="SSF57903">
    <property type="entry name" value="FYVE/PHD zinc finger"/>
    <property type="match status" value="1"/>
</dbReference>
<feature type="domain" description="FYVE-type" evidence="5">
    <location>
        <begin position="1"/>
        <end position="56"/>
    </location>
</feature>
<protein>
    <recommendedName>
        <fullName evidence="5">FYVE-type domain-containing protein</fullName>
    </recommendedName>
</protein>
<dbReference type="PANTHER" id="PTHR46603:SF1">
    <property type="entry name" value="ABSCISSION_NOCUT CHECKPOINT REGULATOR"/>
    <property type="match status" value="1"/>
</dbReference>
<dbReference type="PANTHER" id="PTHR46603">
    <property type="entry name" value="ABSCISSION/NOCUT CHECKPOINT REGULATOR"/>
    <property type="match status" value="1"/>
</dbReference>
<dbReference type="CDD" id="cd19817">
    <property type="entry name" value="Bbox1_ANCHR-like"/>
    <property type="match status" value="1"/>
</dbReference>
<dbReference type="SUPFAM" id="SSF57845">
    <property type="entry name" value="B-box zinc-binding domain"/>
    <property type="match status" value="1"/>
</dbReference>
<organism evidence="6 7">
    <name type="scientific">Hypothenemus hampei</name>
    <name type="common">Coffee berry borer</name>
    <dbReference type="NCBI Taxonomy" id="57062"/>
    <lineage>
        <taxon>Eukaryota</taxon>
        <taxon>Metazoa</taxon>
        <taxon>Ecdysozoa</taxon>
        <taxon>Arthropoda</taxon>
        <taxon>Hexapoda</taxon>
        <taxon>Insecta</taxon>
        <taxon>Pterygota</taxon>
        <taxon>Neoptera</taxon>
        <taxon>Endopterygota</taxon>
        <taxon>Coleoptera</taxon>
        <taxon>Polyphaga</taxon>
        <taxon>Cucujiformia</taxon>
        <taxon>Curculionidae</taxon>
        <taxon>Scolytinae</taxon>
        <taxon>Hypothenemus</taxon>
    </lineage>
</organism>
<keyword evidence="1" id="KW-0479">Metal-binding</keyword>
<reference evidence="6 7" key="1">
    <citation type="submission" date="2024-05" db="EMBL/GenBank/DDBJ databases">
        <title>Genetic variation in Jamaican populations of the coffee berry borer (Hypothenemus hampei).</title>
        <authorList>
            <person name="Errbii M."/>
            <person name="Myrie A."/>
        </authorList>
    </citation>
    <scope>NUCLEOTIDE SEQUENCE [LARGE SCALE GENOMIC DNA]</scope>
    <source>
        <strain evidence="6">JA-Hopewell-2020-01-JO</strain>
        <tissue evidence="6">Whole body</tissue>
    </source>
</reference>
<dbReference type="InterPro" id="IPR017455">
    <property type="entry name" value="Znf_FYVE-rel"/>
</dbReference>
<dbReference type="GO" id="GO:0008270">
    <property type="term" value="F:zinc ion binding"/>
    <property type="evidence" value="ECO:0007669"/>
    <property type="project" value="UniProtKB-KW"/>
</dbReference>
<evidence type="ECO:0000256" key="4">
    <source>
        <dbReference type="PROSITE-ProRule" id="PRU00091"/>
    </source>
</evidence>
<dbReference type="PROSITE" id="PS50178">
    <property type="entry name" value="ZF_FYVE"/>
    <property type="match status" value="1"/>
</dbReference>